<gene>
    <name evidence="1" type="ORF">EVAR_11641_1</name>
</gene>
<protein>
    <submittedName>
        <fullName evidence="1">Uncharacterized protein</fullName>
    </submittedName>
</protein>
<dbReference type="AlphaFoldDB" id="A0A4C1WTZ3"/>
<comment type="caution">
    <text evidence="1">The sequence shown here is derived from an EMBL/GenBank/DDBJ whole genome shotgun (WGS) entry which is preliminary data.</text>
</comment>
<evidence type="ECO:0000313" key="2">
    <source>
        <dbReference type="Proteomes" id="UP000299102"/>
    </source>
</evidence>
<dbReference type="Proteomes" id="UP000299102">
    <property type="component" value="Unassembled WGS sequence"/>
</dbReference>
<reference evidence="1 2" key="1">
    <citation type="journal article" date="2019" name="Commun. Biol.">
        <title>The bagworm genome reveals a unique fibroin gene that provides high tensile strength.</title>
        <authorList>
            <person name="Kono N."/>
            <person name="Nakamura H."/>
            <person name="Ohtoshi R."/>
            <person name="Tomita M."/>
            <person name="Numata K."/>
            <person name="Arakawa K."/>
        </authorList>
    </citation>
    <scope>NUCLEOTIDE SEQUENCE [LARGE SCALE GENOMIC DNA]</scope>
</reference>
<name>A0A4C1WTZ3_EUMVA</name>
<keyword evidence="2" id="KW-1185">Reference proteome</keyword>
<accession>A0A4C1WTZ3</accession>
<sequence length="87" mass="9282">MRPTTSSALKCLSVRVNVVCDVSPLAAPRGPCSGGCPAVCARDATSRQATSRAMQELASRPPDTDLCCSTETQVFKLRYCSQQSFPI</sequence>
<proteinExistence type="predicted"/>
<organism evidence="1 2">
    <name type="scientific">Eumeta variegata</name>
    <name type="common">Bagworm moth</name>
    <name type="synonym">Eumeta japonica</name>
    <dbReference type="NCBI Taxonomy" id="151549"/>
    <lineage>
        <taxon>Eukaryota</taxon>
        <taxon>Metazoa</taxon>
        <taxon>Ecdysozoa</taxon>
        <taxon>Arthropoda</taxon>
        <taxon>Hexapoda</taxon>
        <taxon>Insecta</taxon>
        <taxon>Pterygota</taxon>
        <taxon>Neoptera</taxon>
        <taxon>Endopterygota</taxon>
        <taxon>Lepidoptera</taxon>
        <taxon>Glossata</taxon>
        <taxon>Ditrysia</taxon>
        <taxon>Tineoidea</taxon>
        <taxon>Psychidae</taxon>
        <taxon>Oiketicinae</taxon>
        <taxon>Eumeta</taxon>
    </lineage>
</organism>
<dbReference type="EMBL" id="BGZK01000656">
    <property type="protein sequence ID" value="GBP54888.1"/>
    <property type="molecule type" value="Genomic_DNA"/>
</dbReference>
<evidence type="ECO:0000313" key="1">
    <source>
        <dbReference type="EMBL" id="GBP54888.1"/>
    </source>
</evidence>